<dbReference type="Proteomes" id="UP000727962">
    <property type="component" value="Unassembled WGS sequence"/>
</dbReference>
<name>A0A931PTB4_FIMGI</name>
<organism evidence="1 2">
    <name type="scientific">Fimbriimonas ginsengisoli</name>
    <dbReference type="NCBI Taxonomy" id="1005039"/>
    <lineage>
        <taxon>Bacteria</taxon>
        <taxon>Bacillati</taxon>
        <taxon>Armatimonadota</taxon>
        <taxon>Fimbriimonadia</taxon>
        <taxon>Fimbriimonadales</taxon>
        <taxon>Fimbriimonadaceae</taxon>
        <taxon>Fimbriimonas</taxon>
    </lineage>
</organism>
<gene>
    <name evidence="1" type="ORF">HYR64_04150</name>
</gene>
<evidence type="ECO:0000313" key="1">
    <source>
        <dbReference type="EMBL" id="MBI1756283.1"/>
    </source>
</evidence>
<dbReference type="AlphaFoldDB" id="A0A931PTB4"/>
<reference evidence="1" key="1">
    <citation type="submission" date="2020-07" db="EMBL/GenBank/DDBJ databases">
        <title>Huge and variable diversity of episymbiotic CPR bacteria and DPANN archaea in groundwater ecosystems.</title>
        <authorList>
            <person name="He C.Y."/>
            <person name="Keren R."/>
            <person name="Whittaker M."/>
            <person name="Farag I.F."/>
            <person name="Doudna J."/>
            <person name="Cate J.H.D."/>
            <person name="Banfield J.F."/>
        </authorList>
    </citation>
    <scope>NUCLEOTIDE SEQUENCE</scope>
    <source>
        <strain evidence="1">NC_groundwater_17_Pr7_B-0.1um_64_12</strain>
    </source>
</reference>
<accession>A0A931PTB4</accession>
<sequence length="254" mass="25757">MRRTFLPLVFASICLSSCGGGGGGGAVGDPILLTRVEAIFPGSAATTDAATVIDALNLQSGDSVQFLIVNYTQSGVRTTTTVGGWATSDLGGGSGALTPGTGAFAAGSAGATKFTMGATFGGTFYSTEYKVTPVQPRVQGRVVTAFIGTGITDIHIWFYDAVSAQVGEVTSDFSGSFIASVPGTATRFHLDSASIPPLTYYRSYGYLSLIYAPTISTCTAPLPSPLSGGTNVLPGSVILTRSTDTPPPPPTGCG</sequence>
<evidence type="ECO:0000313" key="2">
    <source>
        <dbReference type="Proteomes" id="UP000727962"/>
    </source>
</evidence>
<protein>
    <submittedName>
        <fullName evidence="1">Uncharacterized protein</fullName>
    </submittedName>
</protein>
<proteinExistence type="predicted"/>
<dbReference type="EMBL" id="JACOSL010000027">
    <property type="protein sequence ID" value="MBI1756283.1"/>
    <property type="molecule type" value="Genomic_DNA"/>
</dbReference>
<comment type="caution">
    <text evidence="1">The sequence shown here is derived from an EMBL/GenBank/DDBJ whole genome shotgun (WGS) entry which is preliminary data.</text>
</comment>